<reference evidence="2" key="1">
    <citation type="submission" date="2021-02" db="EMBL/GenBank/DDBJ databases">
        <authorList>
            <person name="Nowell W R."/>
        </authorList>
    </citation>
    <scope>NUCLEOTIDE SEQUENCE</scope>
</reference>
<keyword evidence="1" id="KW-1133">Transmembrane helix</keyword>
<comment type="caution">
    <text evidence="2">The sequence shown here is derived from an EMBL/GenBank/DDBJ whole genome shotgun (WGS) entry which is preliminary data.</text>
</comment>
<evidence type="ECO:0000313" key="2">
    <source>
        <dbReference type="EMBL" id="CAF1376775.1"/>
    </source>
</evidence>
<dbReference type="AlphaFoldDB" id="A0A815JAG0"/>
<sequence>MVQDNKIIVSSVQSAAKHAVPRHVQRVSKPLKSLHQNFKNNTRSTRAKSNNIINIKIRPSTSTVPDNTIEKSLSVSSISTTRYHRPQDNQSFSLQNLSPCSQDTVEIANTPVLIQHDQPLLKVKKSLSGIKWLSNNELPIRRSQIDPVGIINDTTKRNNRNKRRRRMAGFPVWCICSCCIGLAFLAAIIAAILALTLLEIIFFYTKDSTGTTTTTTITNTTATTSTTATTTTTATTATTTTTAATTTTTKTTSTTTTTAVYCASTCTGTFNSSINTTSCSLYCNDGGSYYCHTTSTYCAGKYYDPAGFGFCNPASSRYTGTCNTTGYCCVYDNFYPDYYCLTSTTTTTAVSCASTCTGTFNSSINTTSCSLYCNDGGSYYCHTTSTYCAGKYYDPAGFGFCNPASSRYTGTCNTTGYCCVYDNYFPDYYCLSKVSCDFSG</sequence>
<gene>
    <name evidence="2" type="ORF">VCS650_LOCUS35176</name>
</gene>
<protein>
    <submittedName>
        <fullName evidence="2">Uncharacterized protein</fullName>
    </submittedName>
</protein>
<dbReference type="EMBL" id="CAJNON010000780">
    <property type="protein sequence ID" value="CAF1376775.1"/>
    <property type="molecule type" value="Genomic_DNA"/>
</dbReference>
<organism evidence="2 3">
    <name type="scientific">Adineta steineri</name>
    <dbReference type="NCBI Taxonomy" id="433720"/>
    <lineage>
        <taxon>Eukaryota</taxon>
        <taxon>Metazoa</taxon>
        <taxon>Spiralia</taxon>
        <taxon>Gnathifera</taxon>
        <taxon>Rotifera</taxon>
        <taxon>Eurotatoria</taxon>
        <taxon>Bdelloidea</taxon>
        <taxon>Adinetida</taxon>
        <taxon>Adinetidae</taxon>
        <taxon>Adineta</taxon>
    </lineage>
</organism>
<dbReference type="Proteomes" id="UP000663891">
    <property type="component" value="Unassembled WGS sequence"/>
</dbReference>
<evidence type="ECO:0000256" key="1">
    <source>
        <dbReference type="SAM" id="Phobius"/>
    </source>
</evidence>
<keyword evidence="1" id="KW-0472">Membrane</keyword>
<accession>A0A815JAG0</accession>
<evidence type="ECO:0000313" key="3">
    <source>
        <dbReference type="Proteomes" id="UP000663891"/>
    </source>
</evidence>
<name>A0A815JAG0_9BILA</name>
<proteinExistence type="predicted"/>
<feature type="transmembrane region" description="Helical" evidence="1">
    <location>
        <begin position="170"/>
        <end position="203"/>
    </location>
</feature>
<keyword evidence="1" id="KW-0812">Transmembrane</keyword>